<dbReference type="EMBL" id="FNUJ01000002">
    <property type="protein sequence ID" value="SEF24757.1"/>
    <property type="molecule type" value="Genomic_DNA"/>
</dbReference>
<dbReference type="Gene3D" id="1.10.10.10">
    <property type="entry name" value="Winged helix-like DNA-binding domain superfamily/Winged helix DNA-binding domain"/>
    <property type="match status" value="1"/>
</dbReference>
<evidence type="ECO:0000313" key="1">
    <source>
        <dbReference type="EMBL" id="SEF24757.1"/>
    </source>
</evidence>
<dbReference type="Proteomes" id="UP000198878">
    <property type="component" value="Unassembled WGS sequence"/>
</dbReference>
<organism evidence="1 2">
    <name type="scientific">Amycolatopsis pretoriensis</name>
    <dbReference type="NCBI Taxonomy" id="218821"/>
    <lineage>
        <taxon>Bacteria</taxon>
        <taxon>Bacillati</taxon>
        <taxon>Actinomycetota</taxon>
        <taxon>Actinomycetes</taxon>
        <taxon>Pseudonocardiales</taxon>
        <taxon>Pseudonocardiaceae</taxon>
        <taxon>Amycolatopsis</taxon>
    </lineage>
</organism>
<reference evidence="2" key="1">
    <citation type="submission" date="2016-10" db="EMBL/GenBank/DDBJ databases">
        <authorList>
            <person name="Varghese N."/>
            <person name="Submissions S."/>
        </authorList>
    </citation>
    <scope>NUCLEOTIDE SEQUENCE [LARGE SCALE GENOMIC DNA]</scope>
    <source>
        <strain evidence="2">DSM 44654</strain>
    </source>
</reference>
<dbReference type="RefSeq" id="WP_086676971.1">
    <property type="nucleotide sequence ID" value="NZ_FNUJ01000002.1"/>
</dbReference>
<name>A0A1H5QHU6_9PSEU</name>
<dbReference type="OrthoDB" id="3637317at2"/>
<protein>
    <submittedName>
        <fullName evidence="1">Uncharacterized protein</fullName>
    </submittedName>
</protein>
<proteinExistence type="predicted"/>
<gene>
    <name evidence="1" type="ORF">SAMN05421837_102851</name>
</gene>
<sequence>MKPISPASRTDLDALLLQPVRLFIACLLADTRWRPQLAIQQALGLPTPDLELHIEFLRASGYLQSRAEPRELRLSPLGLNRLMEHISALKTVAATAGALVAEVRAANPGESPPRAP</sequence>
<keyword evidence="2" id="KW-1185">Reference proteome</keyword>
<dbReference type="InterPro" id="IPR036388">
    <property type="entry name" value="WH-like_DNA-bd_sf"/>
</dbReference>
<dbReference type="SUPFAM" id="SSF46785">
    <property type="entry name" value="Winged helix' DNA-binding domain"/>
    <property type="match status" value="1"/>
</dbReference>
<dbReference type="InterPro" id="IPR036390">
    <property type="entry name" value="WH_DNA-bd_sf"/>
</dbReference>
<dbReference type="AlphaFoldDB" id="A0A1H5QHU6"/>
<evidence type="ECO:0000313" key="2">
    <source>
        <dbReference type="Proteomes" id="UP000198878"/>
    </source>
</evidence>
<accession>A0A1H5QHU6</accession>
<dbReference type="STRING" id="218821.SAMN05421837_102851"/>